<dbReference type="RefSeq" id="WP_009721170.1">
    <property type="nucleotide sequence ID" value="NZ_GG657755.1"/>
</dbReference>
<proteinExistence type="predicted"/>
<protein>
    <submittedName>
        <fullName evidence="2">Uncharacterized protein</fullName>
    </submittedName>
</protein>
<dbReference type="AlphaFoldDB" id="D9WWU5"/>
<feature type="non-terminal residue" evidence="2">
    <location>
        <position position="74"/>
    </location>
</feature>
<accession>D9WWU5</accession>
<name>D9WWU5_9ACTN</name>
<feature type="compositionally biased region" description="Basic residues" evidence="1">
    <location>
        <begin position="1"/>
        <end position="15"/>
    </location>
</feature>
<evidence type="ECO:0000313" key="3">
    <source>
        <dbReference type="Proteomes" id="UP000003963"/>
    </source>
</evidence>
<keyword evidence="3" id="KW-1185">Reference proteome</keyword>
<feature type="region of interest" description="Disordered" evidence="1">
    <location>
        <begin position="1"/>
        <end position="20"/>
    </location>
</feature>
<gene>
    <name evidence="2" type="ORF">SSOG_09087</name>
</gene>
<organism evidence="2 3">
    <name type="scientific">Streptomyces himastatinicus ATCC 53653</name>
    <dbReference type="NCBI Taxonomy" id="457427"/>
    <lineage>
        <taxon>Bacteria</taxon>
        <taxon>Bacillati</taxon>
        <taxon>Actinomycetota</taxon>
        <taxon>Actinomycetes</taxon>
        <taxon>Kitasatosporales</taxon>
        <taxon>Streptomycetaceae</taxon>
        <taxon>Streptomyces</taxon>
        <taxon>Streptomyces violaceusniger group</taxon>
    </lineage>
</organism>
<reference evidence="2 3" key="1">
    <citation type="submission" date="2009-02" db="EMBL/GenBank/DDBJ databases">
        <title>Annotation of Streptomyces hygroscopicus strain ATCC 53653.</title>
        <authorList>
            <consortium name="The Broad Institute Genome Sequencing Platform"/>
            <consortium name="Broad Institute Microbial Sequencing Center"/>
            <person name="Fischbach M."/>
            <person name="Godfrey P."/>
            <person name="Ward D."/>
            <person name="Young S."/>
            <person name="Zeng Q."/>
            <person name="Koehrsen M."/>
            <person name="Alvarado L."/>
            <person name="Berlin A.M."/>
            <person name="Bochicchio J."/>
            <person name="Borenstein D."/>
            <person name="Chapman S.B."/>
            <person name="Chen Z."/>
            <person name="Engels R."/>
            <person name="Freedman E."/>
            <person name="Gellesch M."/>
            <person name="Goldberg J."/>
            <person name="Griggs A."/>
            <person name="Gujja S."/>
            <person name="Heilman E.R."/>
            <person name="Heiman D.I."/>
            <person name="Hepburn T.A."/>
            <person name="Howarth C."/>
            <person name="Jen D."/>
            <person name="Larson L."/>
            <person name="Lewis B."/>
            <person name="Mehta T."/>
            <person name="Park D."/>
            <person name="Pearson M."/>
            <person name="Richards J."/>
            <person name="Roberts A."/>
            <person name="Saif S."/>
            <person name="Shea T.D."/>
            <person name="Shenoy N."/>
            <person name="Sisk P."/>
            <person name="Stolte C."/>
            <person name="Sykes S.N."/>
            <person name="Thomson T."/>
            <person name="Walk T."/>
            <person name="White J."/>
            <person name="Yandava C."/>
            <person name="Straight P."/>
            <person name="Clardy J."/>
            <person name="Hung D."/>
            <person name="Kolter R."/>
            <person name="Mekalanos J."/>
            <person name="Walker S."/>
            <person name="Walsh C.T."/>
            <person name="Wieland-Brown L.C."/>
            <person name="Haas B."/>
            <person name="Nusbaum C."/>
            <person name="Birren B."/>
        </authorList>
    </citation>
    <scope>NUCLEOTIDE SEQUENCE [LARGE SCALE GENOMIC DNA]</scope>
    <source>
        <strain evidence="2 3">ATCC 53653</strain>
    </source>
</reference>
<dbReference type="HOGENOM" id="CLU_2693928_0_0_11"/>
<sequence>MGRFKPKAAHGRTRRPQSGVCDTSFVMARAQWLGYTADPRPTGQRVTIGRATEGQLFEDAISEVSALSRHTEQP</sequence>
<dbReference type="EMBL" id="GG657755">
    <property type="protein sequence ID" value="EFL29373.1"/>
    <property type="molecule type" value="Genomic_DNA"/>
</dbReference>
<evidence type="ECO:0000313" key="2">
    <source>
        <dbReference type="EMBL" id="EFL29373.1"/>
    </source>
</evidence>
<evidence type="ECO:0000256" key="1">
    <source>
        <dbReference type="SAM" id="MobiDB-lite"/>
    </source>
</evidence>
<dbReference type="Proteomes" id="UP000003963">
    <property type="component" value="Unassembled WGS sequence"/>
</dbReference>